<proteinExistence type="predicted"/>
<dbReference type="CDD" id="cd01949">
    <property type="entry name" value="GGDEF"/>
    <property type="match status" value="1"/>
</dbReference>
<gene>
    <name evidence="5" type="ORF">SNE35_30580</name>
</gene>
<dbReference type="EC" id="2.7.7.65" evidence="1"/>
<evidence type="ECO:0000256" key="2">
    <source>
        <dbReference type="ARBA" id="ARBA00034247"/>
    </source>
</evidence>
<keyword evidence="3" id="KW-0472">Membrane</keyword>
<feature type="transmembrane region" description="Helical" evidence="3">
    <location>
        <begin position="148"/>
        <end position="169"/>
    </location>
</feature>
<feature type="transmembrane region" description="Helical" evidence="3">
    <location>
        <begin position="6"/>
        <end position="27"/>
    </location>
</feature>
<feature type="transmembrane region" description="Helical" evidence="3">
    <location>
        <begin position="63"/>
        <end position="85"/>
    </location>
</feature>
<evidence type="ECO:0000256" key="3">
    <source>
        <dbReference type="SAM" id="Phobius"/>
    </source>
</evidence>
<dbReference type="RefSeq" id="WP_320426855.1">
    <property type="nucleotide sequence ID" value="NZ_JAXCLA010000012.1"/>
</dbReference>
<evidence type="ECO:0000256" key="1">
    <source>
        <dbReference type="ARBA" id="ARBA00012528"/>
    </source>
</evidence>
<organism evidence="5 6">
    <name type="scientific">Roseateles agri</name>
    <dbReference type="NCBI Taxonomy" id="3098619"/>
    <lineage>
        <taxon>Bacteria</taxon>
        <taxon>Pseudomonadati</taxon>
        <taxon>Pseudomonadota</taxon>
        <taxon>Betaproteobacteria</taxon>
        <taxon>Burkholderiales</taxon>
        <taxon>Sphaerotilaceae</taxon>
        <taxon>Roseateles</taxon>
    </lineage>
</organism>
<dbReference type="EMBL" id="JAXCLA010000012">
    <property type="protein sequence ID" value="MDY0748885.1"/>
    <property type="molecule type" value="Genomic_DNA"/>
</dbReference>
<comment type="caution">
    <text evidence="5">The sequence shown here is derived from an EMBL/GenBank/DDBJ whole genome shotgun (WGS) entry which is preliminary data.</text>
</comment>
<evidence type="ECO:0000313" key="5">
    <source>
        <dbReference type="EMBL" id="MDY0748885.1"/>
    </source>
</evidence>
<dbReference type="Gene3D" id="3.30.70.270">
    <property type="match status" value="1"/>
</dbReference>
<keyword evidence="5" id="KW-0808">Transferase</keyword>
<dbReference type="PROSITE" id="PS50887">
    <property type="entry name" value="GGDEF"/>
    <property type="match status" value="1"/>
</dbReference>
<dbReference type="SMART" id="SM00267">
    <property type="entry name" value="GGDEF"/>
    <property type="match status" value="1"/>
</dbReference>
<accession>A0ABU5DRD8</accession>
<dbReference type="PANTHER" id="PTHR45138">
    <property type="entry name" value="REGULATORY COMPONENTS OF SENSORY TRANSDUCTION SYSTEM"/>
    <property type="match status" value="1"/>
</dbReference>
<keyword evidence="5" id="KW-0548">Nucleotidyltransferase</keyword>
<keyword evidence="3" id="KW-0812">Transmembrane</keyword>
<dbReference type="InterPro" id="IPR000160">
    <property type="entry name" value="GGDEF_dom"/>
</dbReference>
<feature type="domain" description="GGDEF" evidence="4">
    <location>
        <begin position="248"/>
        <end position="381"/>
    </location>
</feature>
<comment type="catalytic activity">
    <reaction evidence="2">
        <text>2 GTP = 3',3'-c-di-GMP + 2 diphosphate</text>
        <dbReference type="Rhea" id="RHEA:24898"/>
        <dbReference type="ChEBI" id="CHEBI:33019"/>
        <dbReference type="ChEBI" id="CHEBI:37565"/>
        <dbReference type="ChEBI" id="CHEBI:58805"/>
        <dbReference type="EC" id="2.7.7.65"/>
    </reaction>
</comment>
<protein>
    <recommendedName>
        <fullName evidence="1">diguanylate cyclase</fullName>
        <ecNumber evidence="1">2.7.7.65</ecNumber>
    </recommendedName>
</protein>
<keyword evidence="3" id="KW-1133">Transmembrane helix</keyword>
<dbReference type="Pfam" id="PF00990">
    <property type="entry name" value="GGDEF"/>
    <property type="match status" value="1"/>
</dbReference>
<feature type="transmembrane region" description="Helical" evidence="3">
    <location>
        <begin position="97"/>
        <end position="115"/>
    </location>
</feature>
<reference evidence="5 6" key="1">
    <citation type="submission" date="2023-11" db="EMBL/GenBank/DDBJ databases">
        <title>Paucibacter sp. nov., isolated from fresh soil in Korea.</title>
        <authorList>
            <person name="Le N.T.T."/>
        </authorList>
    </citation>
    <scope>NUCLEOTIDE SEQUENCE [LARGE SCALE GENOMIC DNA]</scope>
    <source>
        <strain evidence="5 6">R3-3</strain>
    </source>
</reference>
<dbReference type="NCBIfam" id="TIGR00254">
    <property type="entry name" value="GGDEF"/>
    <property type="match status" value="1"/>
</dbReference>
<sequence>MDLLDAPTLLLVNAVFNGFAAAGWALLAGVFRMAPRASWLMVGAHLFRILQTTDAGLTAGWSSLAVVAFEQSCALAAVCLLALALRRMLRLGRGRRHIALITGAGFLGIVLLFALQQRAGIPLVAAVAITLLALGGARDVISGAGPGLARWITMLLVLPYLVLAGLGIVRLAMPAQGGAVSAGVSAGVGALWLLLTMAISVSLMALLVWRLVGRVEHLTLRDPMTDTLNRRAIADEVQLLQARRERGHDFALVLLDIDHFKRINDELGHAAGDAALLHVVRIVRGCLREADRLGRLGGEEFCALLPYTTTEAAAQVAERIRATLQAQPLVWRGQRVELTASFGVAGGRANDPAGEVSLARADEQVYRAKGEGRNRVCVAPAEAFG</sequence>
<dbReference type="InterPro" id="IPR043128">
    <property type="entry name" value="Rev_trsase/Diguanyl_cyclase"/>
</dbReference>
<keyword evidence="6" id="KW-1185">Reference proteome</keyword>
<dbReference type="PANTHER" id="PTHR45138:SF9">
    <property type="entry name" value="DIGUANYLATE CYCLASE DGCM-RELATED"/>
    <property type="match status" value="1"/>
</dbReference>
<dbReference type="GO" id="GO:0052621">
    <property type="term" value="F:diguanylate cyclase activity"/>
    <property type="evidence" value="ECO:0007669"/>
    <property type="project" value="UniProtKB-EC"/>
</dbReference>
<name>A0ABU5DRD8_9BURK</name>
<feature type="transmembrane region" description="Helical" evidence="3">
    <location>
        <begin position="121"/>
        <end position="141"/>
    </location>
</feature>
<feature type="transmembrane region" description="Helical" evidence="3">
    <location>
        <begin position="189"/>
        <end position="212"/>
    </location>
</feature>
<dbReference type="Proteomes" id="UP001285263">
    <property type="component" value="Unassembled WGS sequence"/>
</dbReference>
<dbReference type="SUPFAM" id="SSF55073">
    <property type="entry name" value="Nucleotide cyclase"/>
    <property type="match status" value="1"/>
</dbReference>
<evidence type="ECO:0000259" key="4">
    <source>
        <dbReference type="PROSITE" id="PS50887"/>
    </source>
</evidence>
<dbReference type="InterPro" id="IPR029787">
    <property type="entry name" value="Nucleotide_cyclase"/>
</dbReference>
<dbReference type="InterPro" id="IPR050469">
    <property type="entry name" value="Diguanylate_Cyclase"/>
</dbReference>
<evidence type="ECO:0000313" key="6">
    <source>
        <dbReference type="Proteomes" id="UP001285263"/>
    </source>
</evidence>